<dbReference type="EC" id="5.4.3.2" evidence="3"/>
<feature type="compositionally biased region" description="Basic and acidic residues" evidence="1">
    <location>
        <begin position="107"/>
        <end position="132"/>
    </location>
</feature>
<dbReference type="Proteomes" id="UP000789845">
    <property type="component" value="Unassembled WGS sequence"/>
</dbReference>
<keyword evidence="3" id="KW-0413">Isomerase</keyword>
<dbReference type="Pfam" id="PF12544">
    <property type="entry name" value="LAM_C"/>
    <property type="match status" value="1"/>
</dbReference>
<dbReference type="EMBL" id="CAKJTG010000047">
    <property type="protein sequence ID" value="CAG9610692.1"/>
    <property type="molecule type" value="Genomic_DNA"/>
</dbReference>
<dbReference type="InterPro" id="IPR025895">
    <property type="entry name" value="LAM_C_dom"/>
</dbReference>
<organism evidence="3 4">
    <name type="scientific">Pseudoneobacillus rhizosphaerae</name>
    <dbReference type="NCBI Taxonomy" id="2880968"/>
    <lineage>
        <taxon>Bacteria</taxon>
        <taxon>Bacillati</taxon>
        <taxon>Bacillota</taxon>
        <taxon>Bacilli</taxon>
        <taxon>Bacillales</taxon>
        <taxon>Bacillaceae</taxon>
        <taxon>Pseudoneobacillus</taxon>
    </lineage>
</organism>
<evidence type="ECO:0000313" key="4">
    <source>
        <dbReference type="Proteomes" id="UP000789845"/>
    </source>
</evidence>
<dbReference type="Gene3D" id="6.20.120.40">
    <property type="match status" value="1"/>
</dbReference>
<accession>A0A9C7LCS6</accession>
<dbReference type="GO" id="GO:0050066">
    <property type="term" value="F:L-lysine 2,3-aminomutase activity"/>
    <property type="evidence" value="ECO:0007669"/>
    <property type="project" value="UniProtKB-EC"/>
</dbReference>
<reference evidence="3" key="1">
    <citation type="submission" date="2021-10" db="EMBL/GenBank/DDBJ databases">
        <authorList>
            <person name="Criscuolo A."/>
        </authorList>
    </citation>
    <scope>NUCLEOTIDE SEQUENCE</scope>
    <source>
        <strain evidence="3">CIP111885</strain>
    </source>
</reference>
<sequence>MFFILTIKNAVPTFVCDAPGGGGKIALQPNYLISQSPEKVVLRNFEGVITSYPEPENYVPGLADDYFKGIYNDHEKYKSNVGIAAVMNDSKFNLIPEDLNRLNRRQKYQEDQSHSSLKDKREKRDELKEKKFQAQQNKTVDSHPANKEGSTTVE</sequence>
<proteinExistence type="predicted"/>
<keyword evidence="4" id="KW-1185">Reference proteome</keyword>
<evidence type="ECO:0000313" key="3">
    <source>
        <dbReference type="EMBL" id="CAG9610692.1"/>
    </source>
</evidence>
<gene>
    <name evidence="3" type="primary">kamA_2</name>
    <name evidence="3" type="ORF">NEOCIP111885_04468</name>
</gene>
<feature type="domain" description="Lysine-2,3-aminomutase C-terminal" evidence="2">
    <location>
        <begin position="9"/>
        <end position="125"/>
    </location>
</feature>
<feature type="region of interest" description="Disordered" evidence="1">
    <location>
        <begin position="103"/>
        <end position="154"/>
    </location>
</feature>
<comment type="caution">
    <text evidence="3">The sequence shown here is derived from an EMBL/GenBank/DDBJ whole genome shotgun (WGS) entry which is preliminary data.</text>
</comment>
<dbReference type="AlphaFoldDB" id="A0A9C7LCS6"/>
<evidence type="ECO:0000259" key="2">
    <source>
        <dbReference type="Pfam" id="PF12544"/>
    </source>
</evidence>
<evidence type="ECO:0000256" key="1">
    <source>
        <dbReference type="SAM" id="MobiDB-lite"/>
    </source>
</evidence>
<protein>
    <submittedName>
        <fullName evidence="3">L-lysine 2,3-aminomutase</fullName>
        <ecNumber evidence="3">5.4.3.2</ecNumber>
    </submittedName>
</protein>
<name>A0A9C7LCS6_9BACI</name>